<dbReference type="Gene3D" id="3.40.50.1970">
    <property type="match status" value="1"/>
</dbReference>
<dbReference type="SUPFAM" id="SSF56796">
    <property type="entry name" value="Dehydroquinate synthase-like"/>
    <property type="match status" value="1"/>
</dbReference>
<dbReference type="InterPro" id="IPR050071">
    <property type="entry name" value="Dehydroquinate_synthase"/>
</dbReference>
<evidence type="ECO:0000256" key="10">
    <source>
        <dbReference type="ARBA" id="ARBA00023285"/>
    </source>
</evidence>
<evidence type="ECO:0000313" key="15">
    <source>
        <dbReference type="Proteomes" id="UP000651057"/>
    </source>
</evidence>
<evidence type="ECO:0000256" key="5">
    <source>
        <dbReference type="ARBA" id="ARBA00022723"/>
    </source>
</evidence>
<evidence type="ECO:0000256" key="3">
    <source>
        <dbReference type="ARBA" id="ARBA00001947"/>
    </source>
</evidence>
<evidence type="ECO:0000313" key="14">
    <source>
        <dbReference type="EMBL" id="MBL0683084.1"/>
    </source>
</evidence>
<keyword evidence="10" id="KW-0170">Cobalt</keyword>
<evidence type="ECO:0000256" key="6">
    <source>
        <dbReference type="ARBA" id="ARBA00022741"/>
    </source>
</evidence>
<dbReference type="GO" id="GO:0005737">
    <property type="term" value="C:cytoplasm"/>
    <property type="evidence" value="ECO:0007669"/>
    <property type="project" value="InterPro"/>
</dbReference>
<dbReference type="CDD" id="cd08195">
    <property type="entry name" value="DHQS"/>
    <property type="match status" value="1"/>
</dbReference>
<dbReference type="InterPro" id="IPR030963">
    <property type="entry name" value="DHQ_synth_fam"/>
</dbReference>
<feature type="domain" description="3-dehydroquinate synthase N-terminal" evidence="12">
    <location>
        <begin position="62"/>
        <end position="173"/>
    </location>
</feature>
<keyword evidence="7" id="KW-0862">Zinc</keyword>
<accession>A0A936ZNX9</accession>
<dbReference type="Pfam" id="PF24621">
    <property type="entry name" value="DHQS_C"/>
    <property type="match status" value="1"/>
</dbReference>
<comment type="cofactor">
    <cofactor evidence="1">
        <name>NAD(+)</name>
        <dbReference type="ChEBI" id="CHEBI:57540"/>
    </cofactor>
</comment>
<dbReference type="GO" id="GO:0009423">
    <property type="term" value="P:chorismate biosynthetic process"/>
    <property type="evidence" value="ECO:0007669"/>
    <property type="project" value="UniProtKB-UniRule"/>
</dbReference>
<dbReference type="RefSeq" id="WP_201917741.1">
    <property type="nucleotide sequence ID" value="NZ_BAABAX010000023.1"/>
</dbReference>
<comment type="cofactor">
    <cofactor evidence="2">
        <name>Co(2+)</name>
        <dbReference type="ChEBI" id="CHEBI:48828"/>
    </cofactor>
</comment>
<comment type="function">
    <text evidence="4">Catalyzes the conversion of 3-deoxy-D-arabino-heptulosonate 7-phosphate (DAHP) to dehydroquinate (DHQ).</text>
</comment>
<dbReference type="PIRSF" id="PIRSF001455">
    <property type="entry name" value="DHQ_synth"/>
    <property type="match status" value="1"/>
</dbReference>
<evidence type="ECO:0000256" key="11">
    <source>
        <dbReference type="NCBIfam" id="TIGR01357"/>
    </source>
</evidence>
<evidence type="ECO:0000256" key="4">
    <source>
        <dbReference type="ARBA" id="ARBA00003485"/>
    </source>
</evidence>
<dbReference type="EC" id="4.2.3.4" evidence="11"/>
<dbReference type="GO" id="GO:0000166">
    <property type="term" value="F:nucleotide binding"/>
    <property type="evidence" value="ECO:0007669"/>
    <property type="project" value="UniProtKB-KW"/>
</dbReference>
<keyword evidence="5" id="KW-0479">Metal-binding</keyword>
<dbReference type="InterPro" id="IPR016037">
    <property type="entry name" value="DHQ_synth_AroB"/>
</dbReference>
<dbReference type="GO" id="GO:0046872">
    <property type="term" value="F:metal ion binding"/>
    <property type="evidence" value="ECO:0007669"/>
    <property type="project" value="UniProtKB-KW"/>
</dbReference>
<organism evidence="14 15">
    <name type="scientific">Aquimarina mytili</name>
    <dbReference type="NCBI Taxonomy" id="874423"/>
    <lineage>
        <taxon>Bacteria</taxon>
        <taxon>Pseudomonadati</taxon>
        <taxon>Bacteroidota</taxon>
        <taxon>Flavobacteriia</taxon>
        <taxon>Flavobacteriales</taxon>
        <taxon>Flavobacteriaceae</taxon>
        <taxon>Aquimarina</taxon>
    </lineage>
</organism>
<name>A0A936ZNX9_9FLAO</name>
<dbReference type="AlphaFoldDB" id="A0A936ZNX9"/>
<dbReference type="InterPro" id="IPR030960">
    <property type="entry name" value="DHQS/DOIS_N"/>
</dbReference>
<protein>
    <recommendedName>
        <fullName evidence="11">3-dehydroquinate synthase</fullName>
        <ecNumber evidence="11">4.2.3.4</ecNumber>
    </recommendedName>
</protein>
<dbReference type="PANTHER" id="PTHR43622:SF1">
    <property type="entry name" value="3-DEHYDROQUINATE SYNTHASE"/>
    <property type="match status" value="1"/>
</dbReference>
<sequence>MKPIVSKDSIVYFGQECYTALNSYLEKANHSKICILVDSNTHENCLSLFMSKIEKEYDIEVIEIEPGEIHKNIETCSGIWNALSELGFDRKSLIINLGGGVVTDLGGFVACTYKRGVNYINIPTTLLAMVDASVGGKTGVDLGNLKNMVGVISESEMVLVDTEYLTTLPVNQMCSGFAEMLKHGLIQDRAYWEKISNLSELNFDDLDQMIYDSVVIKNEIVFEDPTEQNIRKYLNFGHTLGHAIESFYLTHPEKPTLLHGEAIAIGMIMEAFISSELLSLSKEDLQYISDVILATFPKVAIDPKDYQEITQLLVHDKKNEKGNIYFVLLETLGKAKYNCIVSDELIVKSFEYYDSL</sequence>
<dbReference type="NCBIfam" id="TIGR01357">
    <property type="entry name" value="aroB"/>
    <property type="match status" value="1"/>
</dbReference>
<comment type="caution">
    <text evidence="14">The sequence shown here is derived from an EMBL/GenBank/DDBJ whole genome shotgun (WGS) entry which is preliminary data.</text>
</comment>
<evidence type="ECO:0000256" key="1">
    <source>
        <dbReference type="ARBA" id="ARBA00001911"/>
    </source>
</evidence>
<evidence type="ECO:0000256" key="2">
    <source>
        <dbReference type="ARBA" id="ARBA00001941"/>
    </source>
</evidence>
<keyword evidence="8" id="KW-0520">NAD</keyword>
<evidence type="ECO:0000256" key="8">
    <source>
        <dbReference type="ARBA" id="ARBA00023027"/>
    </source>
</evidence>
<proteinExistence type="predicted"/>
<keyword evidence="15" id="KW-1185">Reference proteome</keyword>
<evidence type="ECO:0000256" key="7">
    <source>
        <dbReference type="ARBA" id="ARBA00022833"/>
    </source>
</evidence>
<gene>
    <name evidence="14" type="primary">aroB</name>
    <name evidence="14" type="ORF">JJQ60_06130</name>
</gene>
<keyword evidence="9 14" id="KW-0456">Lyase</keyword>
<keyword evidence="6" id="KW-0547">Nucleotide-binding</keyword>
<dbReference type="GO" id="GO:0003856">
    <property type="term" value="F:3-dehydroquinate synthase activity"/>
    <property type="evidence" value="ECO:0007669"/>
    <property type="project" value="UniProtKB-UniRule"/>
</dbReference>
<dbReference type="Gene3D" id="1.20.1090.10">
    <property type="entry name" value="Dehydroquinate synthase-like - alpha domain"/>
    <property type="match status" value="1"/>
</dbReference>
<dbReference type="EMBL" id="JAERQJ010000002">
    <property type="protein sequence ID" value="MBL0683084.1"/>
    <property type="molecule type" value="Genomic_DNA"/>
</dbReference>
<evidence type="ECO:0000256" key="9">
    <source>
        <dbReference type="ARBA" id="ARBA00023239"/>
    </source>
</evidence>
<dbReference type="InterPro" id="IPR056179">
    <property type="entry name" value="DHQS_C"/>
</dbReference>
<comment type="cofactor">
    <cofactor evidence="3">
        <name>Zn(2+)</name>
        <dbReference type="ChEBI" id="CHEBI:29105"/>
    </cofactor>
</comment>
<dbReference type="Proteomes" id="UP000651057">
    <property type="component" value="Unassembled WGS sequence"/>
</dbReference>
<evidence type="ECO:0000259" key="12">
    <source>
        <dbReference type="Pfam" id="PF01761"/>
    </source>
</evidence>
<reference evidence="14" key="1">
    <citation type="submission" date="2021-01" db="EMBL/GenBank/DDBJ databases">
        <authorList>
            <person name="Zhong Y.L."/>
        </authorList>
    </citation>
    <scope>NUCLEOTIDE SEQUENCE</scope>
    <source>
        <strain evidence="14">KCTC 23302</strain>
    </source>
</reference>
<dbReference type="FunFam" id="3.40.50.1970:FF:000007">
    <property type="entry name" value="Pentafunctional AROM polypeptide"/>
    <property type="match status" value="1"/>
</dbReference>
<dbReference type="GO" id="GO:0009073">
    <property type="term" value="P:aromatic amino acid family biosynthetic process"/>
    <property type="evidence" value="ECO:0007669"/>
    <property type="project" value="InterPro"/>
</dbReference>
<feature type="domain" description="3-dehydroquinate synthase C-terminal" evidence="13">
    <location>
        <begin position="176"/>
        <end position="319"/>
    </location>
</feature>
<evidence type="ECO:0000259" key="13">
    <source>
        <dbReference type="Pfam" id="PF24621"/>
    </source>
</evidence>
<dbReference type="PANTHER" id="PTHR43622">
    <property type="entry name" value="3-DEHYDROQUINATE SYNTHASE"/>
    <property type="match status" value="1"/>
</dbReference>
<dbReference type="Pfam" id="PF01761">
    <property type="entry name" value="DHQ_synthase"/>
    <property type="match status" value="1"/>
</dbReference>